<dbReference type="InterPro" id="IPR021109">
    <property type="entry name" value="Peptidase_aspartic_dom_sf"/>
</dbReference>
<accession>A0A443RYS9</accession>
<evidence type="ECO:0000313" key="1">
    <source>
        <dbReference type="EMBL" id="RWS20338.1"/>
    </source>
</evidence>
<sequence>ALINNKLVNCVVDTGSAISIIHPNVVTSINATINNSAGPIVKFANSETTELNQHIDVNVVFRESSVNIPMFVSDTLPFEALLGIDWCIDSNVVITCDSEKCEVEPTANEIHCNSIQTTPQSLDFATASKITLPARCAQWINLETNSKVTGSLLLQPLSDVSTLFSIPFAVCSVVQGETGIYAVNPTDHDITLKKGYRIAFSDFSDPEQTNVNTVSASAEAESKFDINPLLPKQERQKISRLLRKYAKLFKPYENDHKPAFEHEIELEKGTKPIHQRPYRAAL</sequence>
<keyword evidence="2" id="KW-1185">Reference proteome</keyword>
<dbReference type="CDD" id="cd00303">
    <property type="entry name" value="retropepsin_like"/>
    <property type="match status" value="1"/>
</dbReference>
<dbReference type="InterPro" id="IPR001969">
    <property type="entry name" value="Aspartic_peptidase_AS"/>
</dbReference>
<protein>
    <submittedName>
        <fullName evidence="1">Uncharacterized protein</fullName>
    </submittedName>
</protein>
<dbReference type="GO" id="GO:0004190">
    <property type="term" value="F:aspartic-type endopeptidase activity"/>
    <property type="evidence" value="ECO:0007669"/>
    <property type="project" value="InterPro"/>
</dbReference>
<evidence type="ECO:0000313" key="2">
    <source>
        <dbReference type="Proteomes" id="UP000288716"/>
    </source>
</evidence>
<dbReference type="EMBL" id="NCKV01018211">
    <property type="protein sequence ID" value="RWS20338.1"/>
    <property type="molecule type" value="Genomic_DNA"/>
</dbReference>
<proteinExistence type="predicted"/>
<dbReference type="OrthoDB" id="10063390at2759"/>
<dbReference type="PROSITE" id="PS00141">
    <property type="entry name" value="ASP_PROTEASE"/>
    <property type="match status" value="1"/>
</dbReference>
<dbReference type="Proteomes" id="UP000288716">
    <property type="component" value="Unassembled WGS sequence"/>
</dbReference>
<comment type="caution">
    <text evidence="1">The sequence shown here is derived from an EMBL/GenBank/DDBJ whole genome shotgun (WGS) entry which is preliminary data.</text>
</comment>
<reference evidence="1 2" key="1">
    <citation type="journal article" date="2018" name="Gigascience">
        <title>Genomes of trombidid mites reveal novel predicted allergens and laterally-transferred genes associated with secondary metabolism.</title>
        <authorList>
            <person name="Dong X."/>
            <person name="Chaisiri K."/>
            <person name="Xia D."/>
            <person name="Armstrong S.D."/>
            <person name="Fang Y."/>
            <person name="Donnelly M.J."/>
            <person name="Kadowaki T."/>
            <person name="McGarry J.W."/>
            <person name="Darby A.C."/>
            <person name="Makepeace B.L."/>
        </authorList>
    </citation>
    <scope>NUCLEOTIDE SEQUENCE [LARGE SCALE GENOMIC DNA]</scope>
    <source>
        <strain evidence="1">UoL-UT</strain>
    </source>
</reference>
<dbReference type="GO" id="GO:0006508">
    <property type="term" value="P:proteolysis"/>
    <property type="evidence" value="ECO:0007669"/>
    <property type="project" value="InterPro"/>
</dbReference>
<dbReference type="VEuPathDB" id="VectorBase:LDEU011702"/>
<dbReference type="SUPFAM" id="SSF50630">
    <property type="entry name" value="Acid proteases"/>
    <property type="match status" value="1"/>
</dbReference>
<gene>
    <name evidence="1" type="ORF">B4U80_12100</name>
</gene>
<feature type="non-terminal residue" evidence="1">
    <location>
        <position position="282"/>
    </location>
</feature>
<feature type="non-terminal residue" evidence="1">
    <location>
        <position position="1"/>
    </location>
</feature>
<name>A0A443RYS9_9ACAR</name>
<dbReference type="Gene3D" id="2.40.70.10">
    <property type="entry name" value="Acid Proteases"/>
    <property type="match status" value="1"/>
</dbReference>
<dbReference type="AlphaFoldDB" id="A0A443RYS9"/>
<organism evidence="1 2">
    <name type="scientific">Leptotrombidium deliense</name>
    <dbReference type="NCBI Taxonomy" id="299467"/>
    <lineage>
        <taxon>Eukaryota</taxon>
        <taxon>Metazoa</taxon>
        <taxon>Ecdysozoa</taxon>
        <taxon>Arthropoda</taxon>
        <taxon>Chelicerata</taxon>
        <taxon>Arachnida</taxon>
        <taxon>Acari</taxon>
        <taxon>Acariformes</taxon>
        <taxon>Trombidiformes</taxon>
        <taxon>Prostigmata</taxon>
        <taxon>Anystina</taxon>
        <taxon>Parasitengona</taxon>
        <taxon>Trombiculoidea</taxon>
        <taxon>Trombiculidae</taxon>
        <taxon>Leptotrombidium</taxon>
    </lineage>
</organism>